<dbReference type="HOGENOM" id="CLU_623904_0_0_3"/>
<dbReference type="KEGG" id="cmp:Cha6605_2937"/>
<evidence type="ECO:0000313" key="1">
    <source>
        <dbReference type="EMBL" id="AFY93969.1"/>
    </source>
</evidence>
<reference evidence="1 2" key="1">
    <citation type="submission" date="2012-05" db="EMBL/GenBank/DDBJ databases">
        <title>Finished chromosome of genome of Chamaesiphon sp. PCC 6605.</title>
        <authorList>
            <consortium name="US DOE Joint Genome Institute"/>
            <person name="Gugger M."/>
            <person name="Coursin T."/>
            <person name="Rippka R."/>
            <person name="Tandeau De Marsac N."/>
            <person name="Huntemann M."/>
            <person name="Wei C.-L."/>
            <person name="Han J."/>
            <person name="Detter J.C."/>
            <person name="Han C."/>
            <person name="Tapia R."/>
            <person name="Chen A."/>
            <person name="Kyrpides N."/>
            <person name="Mavromatis K."/>
            <person name="Markowitz V."/>
            <person name="Szeto E."/>
            <person name="Ivanova N."/>
            <person name="Pagani I."/>
            <person name="Pati A."/>
            <person name="Goodwin L."/>
            <person name="Nordberg H.P."/>
            <person name="Cantor M.N."/>
            <person name="Hua S.X."/>
            <person name="Woyke T."/>
            <person name="Kerfeld C.A."/>
        </authorList>
    </citation>
    <scope>NUCLEOTIDE SEQUENCE [LARGE SCALE GENOMIC DNA]</scope>
    <source>
        <strain evidence="2">ATCC 27169 / PCC 6605</strain>
    </source>
</reference>
<accession>K9UIE4</accession>
<organism evidence="1 2">
    <name type="scientific">Chamaesiphon minutus (strain ATCC 27169 / PCC 6605)</name>
    <dbReference type="NCBI Taxonomy" id="1173020"/>
    <lineage>
        <taxon>Bacteria</taxon>
        <taxon>Bacillati</taxon>
        <taxon>Cyanobacteriota</taxon>
        <taxon>Cyanophyceae</taxon>
        <taxon>Gomontiellales</taxon>
        <taxon>Chamaesiphonaceae</taxon>
        <taxon>Chamaesiphon</taxon>
    </lineage>
</organism>
<dbReference type="AlphaFoldDB" id="K9UIE4"/>
<dbReference type="eggNOG" id="ENOG50335I8">
    <property type="taxonomic scope" value="Bacteria"/>
</dbReference>
<name>K9UIE4_CHAP6</name>
<evidence type="ECO:0000313" key="2">
    <source>
        <dbReference type="Proteomes" id="UP000010366"/>
    </source>
</evidence>
<proteinExistence type="predicted"/>
<gene>
    <name evidence="1" type="ORF">Cha6605_2937</name>
</gene>
<dbReference type="OrthoDB" id="504449at2"/>
<sequence>MGLTLSQIDRLLTDWQQKSDAANRNLLELYDLPAYQRLSGSGNPPSNVTGTTQQQASTALTAIERLFDYLELFNRQIDRACRLRKELPSLFISDSQLQEIEQLLLGLSIELPEAQTPLAQRDLVALERQTRSISLEDLLNRMMVAFAIARDTFVAVEIAWTELESKLIVTHRSLAELQQLAQNLQVDVPPSLATAQANFTDLQLQIDRDPLGLNLAFTQDLTPLIDNARRELESLAQQRQQLQADFAAALPSLQYLRQLDRDSIAAYTESQSKISHGLPTFSSIPSEEIAELERWLERLKAKFAAGTILAVRVGLTNWMQKVQAYTVAATAALTANRLPIDTRQELRGRLDALSAKALAKGKAEDPILMDLATRARAVLYSSPTDLNLAIDLVGQYERCLNRSLTC</sequence>
<dbReference type="STRING" id="1173020.Cha6605_2937"/>
<protein>
    <submittedName>
        <fullName evidence="1">Uncharacterized protein</fullName>
    </submittedName>
</protein>
<dbReference type="Proteomes" id="UP000010366">
    <property type="component" value="Chromosome"/>
</dbReference>
<dbReference type="EMBL" id="CP003600">
    <property type="protein sequence ID" value="AFY93969.1"/>
    <property type="molecule type" value="Genomic_DNA"/>
</dbReference>
<keyword evidence="2" id="KW-1185">Reference proteome</keyword>
<dbReference type="RefSeq" id="WP_015160113.1">
    <property type="nucleotide sequence ID" value="NC_019697.1"/>
</dbReference>